<dbReference type="EMBL" id="GL883077">
    <property type="protein sequence ID" value="EGF92231.1"/>
    <property type="molecule type" value="Genomic_DNA"/>
</dbReference>
<dbReference type="AlphaFoldDB" id="F4QL08"/>
<protein>
    <submittedName>
        <fullName evidence="1">Uncharacterized protein</fullName>
    </submittedName>
</protein>
<evidence type="ECO:0000313" key="2">
    <source>
        <dbReference type="Proteomes" id="UP000006512"/>
    </source>
</evidence>
<dbReference type="OrthoDB" id="8478220at2"/>
<proteinExistence type="predicted"/>
<gene>
    <name evidence="1" type="ORF">ABI_06650</name>
</gene>
<accession>F4QL08</accession>
<name>F4QL08_9CAUL</name>
<dbReference type="eggNOG" id="ENOG50332U5">
    <property type="taxonomic scope" value="Bacteria"/>
</dbReference>
<reference evidence="2" key="1">
    <citation type="submission" date="2011-03" db="EMBL/GenBank/DDBJ databases">
        <title>Draft genome sequence of Brevundimonas diminuta.</title>
        <authorList>
            <person name="Brown P.J.B."/>
            <person name="Buechlein A."/>
            <person name="Hemmerich C."/>
            <person name="Brun Y.V."/>
        </authorList>
    </citation>
    <scope>NUCLEOTIDE SEQUENCE [LARGE SCALE GENOMIC DNA]</scope>
    <source>
        <strain evidence="2">C19</strain>
    </source>
</reference>
<dbReference type="Proteomes" id="UP000006512">
    <property type="component" value="Unassembled WGS sequence"/>
</dbReference>
<sequence length="200" mass="22161">MSMTAYPVARDAHEALAQLKQSQAKRAIREKEAELAADARVAFVTQSLGPVYEDEAEALNIYTGLVEDHRPGHIFLPPVEDRFCKLTCRIKDAPVRRAKPAQPVFSEGARWPKASAPLETVWQLSISYWKILDAVPASRPGPAGNPKDLRKRARKGHLTPDEMLSLMDSPLTSPRPQKALDFGLFDFIPPDNPGIVIADE</sequence>
<evidence type="ECO:0000313" key="1">
    <source>
        <dbReference type="EMBL" id="EGF92231.1"/>
    </source>
</evidence>
<organism evidence="1 2">
    <name type="scientific">Asticcacaulis biprosthecium C19</name>
    <dbReference type="NCBI Taxonomy" id="715226"/>
    <lineage>
        <taxon>Bacteria</taxon>
        <taxon>Pseudomonadati</taxon>
        <taxon>Pseudomonadota</taxon>
        <taxon>Alphaproteobacteria</taxon>
        <taxon>Caulobacterales</taxon>
        <taxon>Caulobacteraceae</taxon>
        <taxon>Asticcacaulis</taxon>
    </lineage>
</organism>
<dbReference type="RefSeq" id="WP_006271406.1">
    <property type="nucleotide sequence ID" value="NZ_GL883077.1"/>
</dbReference>
<keyword evidence="2" id="KW-1185">Reference proteome</keyword>
<dbReference type="HOGENOM" id="CLU_1460024_0_0_5"/>